<evidence type="ECO:0000256" key="3">
    <source>
        <dbReference type="ARBA" id="ARBA00022833"/>
    </source>
</evidence>
<dbReference type="SUPFAM" id="SSF50129">
    <property type="entry name" value="GroES-like"/>
    <property type="match status" value="1"/>
</dbReference>
<dbReference type="PROSITE" id="PS00059">
    <property type="entry name" value="ADH_ZINC"/>
    <property type="match status" value="1"/>
</dbReference>
<name>A0ABU0Z1L0_9MICO</name>
<dbReference type="PANTHER" id="PTHR43401:SF2">
    <property type="entry name" value="L-THREONINE 3-DEHYDROGENASE"/>
    <property type="match status" value="1"/>
</dbReference>
<accession>A0ABU0Z1L0</accession>
<dbReference type="SUPFAM" id="SSF51735">
    <property type="entry name" value="NAD(P)-binding Rossmann-fold domains"/>
    <property type="match status" value="1"/>
</dbReference>
<keyword evidence="9" id="KW-1185">Reference proteome</keyword>
<organism evidence="8 9">
    <name type="scientific">Microbacterium psychrotolerans</name>
    <dbReference type="NCBI Taxonomy" id="3068321"/>
    <lineage>
        <taxon>Bacteria</taxon>
        <taxon>Bacillati</taxon>
        <taxon>Actinomycetota</taxon>
        <taxon>Actinomycetes</taxon>
        <taxon>Micrococcales</taxon>
        <taxon>Microbacteriaceae</taxon>
        <taxon>Microbacterium</taxon>
    </lineage>
</organism>
<dbReference type="Gene3D" id="3.90.180.10">
    <property type="entry name" value="Medium-chain alcohol dehydrogenases, catalytic domain"/>
    <property type="match status" value="1"/>
</dbReference>
<feature type="domain" description="Alcohol dehydrogenase-like N-terminal" evidence="7">
    <location>
        <begin position="20"/>
        <end position="136"/>
    </location>
</feature>
<evidence type="ECO:0000256" key="2">
    <source>
        <dbReference type="ARBA" id="ARBA00022723"/>
    </source>
</evidence>
<reference evidence="8 9" key="1">
    <citation type="submission" date="2023-08" db="EMBL/GenBank/DDBJ databases">
        <title>Microbacterium psychrotolerans sp. nov., a psychrotolerant bacterium isolated from soil in Heilongjiang Province, China.</title>
        <authorList>
            <person name="An P."/>
            <person name="Zhao D."/>
            <person name="Xiang H."/>
        </authorList>
    </citation>
    <scope>NUCLEOTIDE SEQUENCE [LARGE SCALE GENOMIC DNA]</scope>
    <source>
        <strain evidence="8 9">QXD-8</strain>
    </source>
</reference>
<evidence type="ECO:0000256" key="4">
    <source>
        <dbReference type="ARBA" id="ARBA00023002"/>
    </source>
</evidence>
<keyword evidence="2 5" id="KW-0479">Metal-binding</keyword>
<evidence type="ECO:0000256" key="5">
    <source>
        <dbReference type="RuleBase" id="RU361277"/>
    </source>
</evidence>
<dbReference type="Pfam" id="PF08240">
    <property type="entry name" value="ADH_N"/>
    <property type="match status" value="1"/>
</dbReference>
<dbReference type="EMBL" id="JAVFWO010000003">
    <property type="protein sequence ID" value="MDQ7878464.1"/>
    <property type="molecule type" value="Genomic_DNA"/>
</dbReference>
<dbReference type="Pfam" id="PF00107">
    <property type="entry name" value="ADH_zinc_N"/>
    <property type="match status" value="1"/>
</dbReference>
<dbReference type="InterPro" id="IPR011032">
    <property type="entry name" value="GroES-like_sf"/>
</dbReference>
<evidence type="ECO:0000313" key="9">
    <source>
        <dbReference type="Proteomes" id="UP001235133"/>
    </source>
</evidence>
<feature type="domain" description="Alcohol dehydrogenase-like C-terminal" evidence="6">
    <location>
        <begin position="175"/>
        <end position="279"/>
    </location>
</feature>
<evidence type="ECO:0000259" key="6">
    <source>
        <dbReference type="Pfam" id="PF00107"/>
    </source>
</evidence>
<dbReference type="InterPro" id="IPR002328">
    <property type="entry name" value="ADH_Zn_CS"/>
</dbReference>
<evidence type="ECO:0000259" key="7">
    <source>
        <dbReference type="Pfam" id="PF08240"/>
    </source>
</evidence>
<keyword evidence="3 5" id="KW-0862">Zinc</keyword>
<dbReference type="Gene3D" id="3.40.50.720">
    <property type="entry name" value="NAD(P)-binding Rossmann-like Domain"/>
    <property type="match status" value="1"/>
</dbReference>
<sequence length="342" mass="35606">MITGPGQAGVQDVEPPSAAAGEVVVDVARAGVCGTDVEFYTGEMQYLHESHAAYPMRIGHEWMGTVSGVGSGVDPAWIGRRVTGDTMLGCQRCERCRAGFHHVCAFRDELGVRNGRPGALAEQVAIPAWALHALPDTVDDVAGAMVEPGGNAWRSVDAANLRAGDRVLILGPGTIGLLCALFARAAGAEVHLLGRTGRSLEFARTFGFDGVWTESELPELAWHAVIDSSNAPHLPARALELVEPGRRIVHVGLAGSPSLIDTRMLALGDVTAVGILGASAGLDPTIAAYGDGSVDPRPLVAATVELEDLAAILAGTRPEHAGAGPKIHVEIAEQTSPRQEGP</sequence>
<comment type="cofactor">
    <cofactor evidence="1 5">
        <name>Zn(2+)</name>
        <dbReference type="ChEBI" id="CHEBI:29105"/>
    </cofactor>
</comment>
<dbReference type="InterPro" id="IPR013149">
    <property type="entry name" value="ADH-like_C"/>
</dbReference>
<dbReference type="RefSeq" id="WP_308868010.1">
    <property type="nucleotide sequence ID" value="NZ_JAVFWO010000003.1"/>
</dbReference>
<dbReference type="PANTHER" id="PTHR43401">
    <property type="entry name" value="L-THREONINE 3-DEHYDROGENASE"/>
    <property type="match status" value="1"/>
</dbReference>
<dbReference type="InterPro" id="IPR013154">
    <property type="entry name" value="ADH-like_N"/>
</dbReference>
<dbReference type="InterPro" id="IPR036291">
    <property type="entry name" value="NAD(P)-bd_dom_sf"/>
</dbReference>
<proteinExistence type="inferred from homology"/>
<comment type="caution">
    <text evidence="8">The sequence shown here is derived from an EMBL/GenBank/DDBJ whole genome shotgun (WGS) entry which is preliminary data.</text>
</comment>
<comment type="similarity">
    <text evidence="5">Belongs to the zinc-containing alcohol dehydrogenase family.</text>
</comment>
<gene>
    <name evidence="8" type="ORF">Q9R08_10800</name>
</gene>
<protein>
    <submittedName>
        <fullName evidence="8">Alcohol dehydrogenase catalytic domain-containing protein</fullName>
    </submittedName>
</protein>
<keyword evidence="4" id="KW-0560">Oxidoreductase</keyword>
<evidence type="ECO:0000256" key="1">
    <source>
        <dbReference type="ARBA" id="ARBA00001947"/>
    </source>
</evidence>
<dbReference type="InterPro" id="IPR050129">
    <property type="entry name" value="Zn_alcohol_dh"/>
</dbReference>
<evidence type="ECO:0000313" key="8">
    <source>
        <dbReference type="EMBL" id="MDQ7878464.1"/>
    </source>
</evidence>
<dbReference type="Proteomes" id="UP001235133">
    <property type="component" value="Unassembled WGS sequence"/>
</dbReference>